<sequence length="215" mass="24488">MMRYQDLNSRLLAHINTLRAVIAGLTLMLLLLGYAWHAARSDIRIHIPPDLRSGAVVQADDIAPAHVYAFAAYIFQQLNHWDSDGETDYGQQIFRMAAYLTPDFREYLSNDLAIRGKRGELAGRVRSIQPVAGRGYEERRVELIDPHTWLVWLDFTIQETVRGMDVKQVRIRYPLTVVRYDIDPELNPWGLALSGFAGDGPKRIDALDKSEASHE</sequence>
<comment type="caution">
    <text evidence="2">The sequence shown here is derived from an EMBL/GenBank/DDBJ whole genome shotgun (WGS) entry which is preliminary data.</text>
</comment>
<name>A0A177NDF2_9GAMM</name>
<dbReference type="EMBL" id="LUUI01000101">
    <property type="protein sequence ID" value="OAI15634.1"/>
    <property type="molecule type" value="Genomic_DNA"/>
</dbReference>
<keyword evidence="3" id="KW-1185">Reference proteome</keyword>
<dbReference type="Proteomes" id="UP000078476">
    <property type="component" value="Unassembled WGS sequence"/>
</dbReference>
<dbReference type="NCBIfam" id="TIGR03746">
    <property type="entry name" value="conj_TIGR03746"/>
    <property type="match status" value="1"/>
</dbReference>
<dbReference type="InterPro" id="IPR021548">
    <property type="entry name" value="DUF2895"/>
</dbReference>
<keyword evidence="1" id="KW-0812">Transmembrane</keyword>
<dbReference type="Pfam" id="PF11444">
    <property type="entry name" value="DUF2895"/>
    <property type="match status" value="1"/>
</dbReference>
<proteinExistence type="predicted"/>
<keyword evidence="1" id="KW-0472">Membrane</keyword>
<feature type="transmembrane region" description="Helical" evidence="1">
    <location>
        <begin position="20"/>
        <end position="39"/>
    </location>
</feature>
<evidence type="ECO:0000256" key="1">
    <source>
        <dbReference type="SAM" id="Phobius"/>
    </source>
</evidence>
<evidence type="ECO:0000313" key="2">
    <source>
        <dbReference type="EMBL" id="OAI15634.1"/>
    </source>
</evidence>
<reference evidence="2 3" key="1">
    <citation type="submission" date="2016-03" db="EMBL/GenBank/DDBJ databases">
        <authorList>
            <person name="Ploux O."/>
        </authorList>
    </citation>
    <scope>NUCLEOTIDE SEQUENCE [LARGE SCALE GENOMIC DNA]</scope>
    <source>
        <strain evidence="2 3">R-45370</strain>
    </source>
</reference>
<keyword evidence="1" id="KW-1133">Transmembrane helix</keyword>
<gene>
    <name evidence="2" type="ORF">A1359_09510</name>
</gene>
<dbReference type="AlphaFoldDB" id="A0A177NDF2"/>
<evidence type="ECO:0000313" key="3">
    <source>
        <dbReference type="Proteomes" id="UP000078476"/>
    </source>
</evidence>
<dbReference type="STRING" id="980561.A1359_09510"/>
<organism evidence="2 3">
    <name type="scientific">Methylomonas lenta</name>
    <dbReference type="NCBI Taxonomy" id="980561"/>
    <lineage>
        <taxon>Bacteria</taxon>
        <taxon>Pseudomonadati</taxon>
        <taxon>Pseudomonadota</taxon>
        <taxon>Gammaproteobacteria</taxon>
        <taxon>Methylococcales</taxon>
        <taxon>Methylococcaceae</taxon>
        <taxon>Methylomonas</taxon>
    </lineage>
</organism>
<accession>A0A177NDF2</accession>
<protein>
    <submittedName>
        <fullName evidence="2">Conjugal transfer protein</fullName>
    </submittedName>
</protein>